<dbReference type="InterPro" id="IPR006527">
    <property type="entry name" value="F-box-assoc_dom_typ1"/>
</dbReference>
<dbReference type="PANTHER" id="PTHR31672:SF13">
    <property type="entry name" value="F-BOX PROTEIN CPR30-LIKE"/>
    <property type="match status" value="1"/>
</dbReference>
<protein>
    <submittedName>
        <fullName evidence="2">F-box/kelch-repeat protein</fullName>
    </submittedName>
</protein>
<dbReference type="PROSITE" id="PS50181">
    <property type="entry name" value="FBOX"/>
    <property type="match status" value="1"/>
</dbReference>
<comment type="caution">
    <text evidence="2">The sequence shown here is derived from an EMBL/GenBank/DDBJ whole genome shotgun (WGS) entry which is preliminary data.</text>
</comment>
<dbReference type="SMART" id="SM00256">
    <property type="entry name" value="FBOX"/>
    <property type="match status" value="1"/>
</dbReference>
<dbReference type="NCBIfam" id="TIGR01640">
    <property type="entry name" value="F_box_assoc_1"/>
    <property type="match status" value="1"/>
</dbReference>
<proteinExistence type="predicted"/>
<sequence>MERSNDVVELLPEDIVFQILLLLPVKSLLRFKSVCKSWCSLIQSSRFVSQHRDNGSEESKNSVIVINPGNYHLFSLLYGNFQFEVSENLEYQYLEEKRNIRYGDIISCNGILCIQHRYWDISLWNPATRQLRLLPESKVPLPQLGQGHFIFHGFGFDNIRNDYKVVRFIFFSAASQIFNKLNQVEVYSLNTNSWTSFNCVLPIDFIYSDPRSPYLNGIYCWLGNFFENENEMFRIITFDFTSEVFGTIPLPNIQIDFPPVLAILRDKITIVHRVEFASQFDLYQIWVLNEYSVKESWTKLCTVGPFPMTQPIGFSKNGDLFFEKDLQQLCLCNLVTNELKNLPIVGLNGKFQVSVYKESLVSVQRERGIANVLA</sequence>
<dbReference type="PANTHER" id="PTHR31672">
    <property type="entry name" value="BNACNNG10540D PROTEIN"/>
    <property type="match status" value="1"/>
</dbReference>
<evidence type="ECO:0000313" key="3">
    <source>
        <dbReference type="Proteomes" id="UP000554482"/>
    </source>
</evidence>
<dbReference type="EMBL" id="JABWDY010016235">
    <property type="protein sequence ID" value="KAF5196249.1"/>
    <property type="molecule type" value="Genomic_DNA"/>
</dbReference>
<name>A0A7J6WFQ0_THATH</name>
<dbReference type="Pfam" id="PF07734">
    <property type="entry name" value="FBA_1"/>
    <property type="match status" value="1"/>
</dbReference>
<dbReference type="InterPro" id="IPR036047">
    <property type="entry name" value="F-box-like_dom_sf"/>
</dbReference>
<feature type="domain" description="F-box" evidence="1">
    <location>
        <begin position="5"/>
        <end position="51"/>
    </location>
</feature>
<organism evidence="2 3">
    <name type="scientific">Thalictrum thalictroides</name>
    <name type="common">Rue-anemone</name>
    <name type="synonym">Anemone thalictroides</name>
    <dbReference type="NCBI Taxonomy" id="46969"/>
    <lineage>
        <taxon>Eukaryota</taxon>
        <taxon>Viridiplantae</taxon>
        <taxon>Streptophyta</taxon>
        <taxon>Embryophyta</taxon>
        <taxon>Tracheophyta</taxon>
        <taxon>Spermatophyta</taxon>
        <taxon>Magnoliopsida</taxon>
        <taxon>Ranunculales</taxon>
        <taxon>Ranunculaceae</taxon>
        <taxon>Thalictroideae</taxon>
        <taxon>Thalictrum</taxon>
    </lineage>
</organism>
<dbReference type="InterPro" id="IPR001810">
    <property type="entry name" value="F-box_dom"/>
</dbReference>
<accession>A0A7J6WFQ0</accession>
<dbReference type="AlphaFoldDB" id="A0A7J6WFQ0"/>
<keyword evidence="3" id="KW-1185">Reference proteome</keyword>
<dbReference type="OrthoDB" id="1867629at2759"/>
<evidence type="ECO:0000313" key="2">
    <source>
        <dbReference type="EMBL" id="KAF5196249.1"/>
    </source>
</evidence>
<dbReference type="SUPFAM" id="SSF81383">
    <property type="entry name" value="F-box domain"/>
    <property type="match status" value="1"/>
</dbReference>
<reference evidence="2 3" key="1">
    <citation type="submission" date="2020-06" db="EMBL/GenBank/DDBJ databases">
        <title>Transcriptomic and genomic resources for Thalictrum thalictroides and T. hernandezii: Facilitating candidate gene discovery in an emerging model plant lineage.</title>
        <authorList>
            <person name="Arias T."/>
            <person name="Riano-Pachon D.M."/>
            <person name="Di Stilio V.S."/>
        </authorList>
    </citation>
    <scope>NUCLEOTIDE SEQUENCE [LARGE SCALE GENOMIC DNA]</scope>
    <source>
        <strain evidence="3">cv. WT478/WT964</strain>
        <tissue evidence="2">Leaves</tissue>
    </source>
</reference>
<dbReference type="InterPro" id="IPR017451">
    <property type="entry name" value="F-box-assoc_interact_dom"/>
</dbReference>
<gene>
    <name evidence="2" type="ORF">FRX31_014161</name>
</gene>
<dbReference type="Pfam" id="PF00646">
    <property type="entry name" value="F-box"/>
    <property type="match status" value="1"/>
</dbReference>
<evidence type="ECO:0000259" key="1">
    <source>
        <dbReference type="PROSITE" id="PS50181"/>
    </source>
</evidence>
<dbReference type="InterPro" id="IPR050796">
    <property type="entry name" value="SCF_F-box_component"/>
</dbReference>
<dbReference type="Gene3D" id="1.20.1280.50">
    <property type="match status" value="1"/>
</dbReference>
<dbReference type="Proteomes" id="UP000554482">
    <property type="component" value="Unassembled WGS sequence"/>
</dbReference>